<evidence type="ECO:0000313" key="3">
    <source>
        <dbReference type="EMBL" id="UQN36448.1"/>
    </source>
</evidence>
<dbReference type="InterPro" id="IPR041535">
    <property type="entry name" value="VbhA"/>
</dbReference>
<dbReference type="OrthoDB" id="7031576at2"/>
<evidence type="ECO:0000259" key="1">
    <source>
        <dbReference type="Pfam" id="PF18495"/>
    </source>
</evidence>
<protein>
    <submittedName>
        <fullName evidence="3">Antitoxin VbhA family protein</fullName>
    </submittedName>
    <submittedName>
        <fullName evidence="2">Chromosome segregation protein ParM</fullName>
    </submittedName>
</protein>
<dbReference type="EMBL" id="CP094619">
    <property type="protein sequence ID" value="UQN36448.1"/>
    <property type="molecule type" value="Genomic_DNA"/>
</dbReference>
<dbReference type="AlphaFoldDB" id="A0A3G2HR09"/>
<dbReference type="CDD" id="cd11586">
    <property type="entry name" value="VbhA_like"/>
    <property type="match status" value="1"/>
</dbReference>
<reference evidence="3 5" key="2">
    <citation type="journal article" date="2022" name="Int. J. Syst. Evol. Microbiol.">
        <title>Characterization of Alcaligenes aquatilis as a novel member of heterotrophic nitrifier-aerobic denitrifier and its performance in treating piggery wastewater.</title>
        <authorList>
            <person name="Cao X."/>
            <person name="Zhao B."/>
            <person name="Wu Y."/>
            <person name="Huang J."/>
            <person name="Wang H."/>
            <person name="Sun X."/>
            <person name="Li S."/>
        </authorList>
    </citation>
    <scope>NUCLEOTIDE SEQUENCE [LARGE SCALE GENOMIC DNA]</scope>
    <source>
        <strain evidence="3 5">AS1</strain>
    </source>
</reference>
<gene>
    <name evidence="2" type="ORF">D3M96_02120</name>
    <name evidence="3" type="ORF">MTR80_01630</name>
</gene>
<proteinExistence type="predicted"/>
<dbReference type="Pfam" id="PF18495">
    <property type="entry name" value="VbhA"/>
    <property type="match status" value="1"/>
</dbReference>
<dbReference type="Gene3D" id="1.10.8.1050">
    <property type="entry name" value="Antitoxin VbhA-like"/>
    <property type="match status" value="1"/>
</dbReference>
<dbReference type="Proteomes" id="UP000268070">
    <property type="component" value="Chromosome"/>
</dbReference>
<organism evidence="2 4">
    <name type="scientific">Alcaligenes aquatilis</name>
    <dbReference type="NCBI Taxonomy" id="323284"/>
    <lineage>
        <taxon>Bacteria</taxon>
        <taxon>Pseudomonadati</taxon>
        <taxon>Pseudomonadota</taxon>
        <taxon>Betaproteobacteria</taxon>
        <taxon>Burkholderiales</taxon>
        <taxon>Alcaligenaceae</taxon>
        <taxon>Alcaligenes</taxon>
    </lineage>
</organism>
<dbReference type="EMBL" id="CP032153">
    <property type="protein sequence ID" value="AYN19435.1"/>
    <property type="molecule type" value="Genomic_DNA"/>
</dbReference>
<dbReference type="Proteomes" id="UP000831759">
    <property type="component" value="Chromosome"/>
</dbReference>
<dbReference type="GeneID" id="96867602"/>
<keyword evidence="5" id="KW-1185">Reference proteome</keyword>
<dbReference type="RefSeq" id="WP_121737854.1">
    <property type="nucleotide sequence ID" value="NZ_CP032153.1"/>
</dbReference>
<evidence type="ECO:0000313" key="5">
    <source>
        <dbReference type="Proteomes" id="UP000831759"/>
    </source>
</evidence>
<feature type="domain" description="Antitoxin VbhA" evidence="1">
    <location>
        <begin position="23"/>
        <end position="64"/>
    </location>
</feature>
<evidence type="ECO:0000313" key="4">
    <source>
        <dbReference type="Proteomes" id="UP000268070"/>
    </source>
</evidence>
<sequence length="74" mass="8036">MAEMGSHETELTKTISGAERARRVAAVKYARASVGLEGFSLNAADEEHAQRFIDGDIDLEEFVQPRSALASQKA</sequence>
<dbReference type="InterPro" id="IPR043038">
    <property type="entry name" value="VbhA_sf"/>
</dbReference>
<dbReference type="InterPro" id="IPR033788">
    <property type="entry name" value="VbhA-like"/>
</dbReference>
<evidence type="ECO:0000313" key="2">
    <source>
        <dbReference type="EMBL" id="AYN19435.1"/>
    </source>
</evidence>
<dbReference type="KEGG" id="aaqu:D3M96_02120"/>
<reference evidence="2 4" key="1">
    <citation type="submission" date="2018-09" db="EMBL/GenBank/DDBJ databases">
        <title>Complete genome sequence of the hydrocarbonoclastic bacterium Alcaligenes aquatilis QD168, isolated from a crude-oil polluted marine sediment of Central Chile.</title>
        <authorList>
            <person name="Duran R.E."/>
            <person name="Barra B."/>
            <person name="Salva-Serra F."/>
            <person name="Mendez V."/>
            <person name="Moore E.R.B."/>
            <person name="Seeger M."/>
        </authorList>
    </citation>
    <scope>NUCLEOTIDE SEQUENCE [LARGE SCALE GENOMIC DNA]</scope>
    <source>
        <strain evidence="2 4">QD168</strain>
    </source>
</reference>
<accession>A0A3G2HR09</accession>
<name>A0A3G2HR09_9BURK</name>